<dbReference type="InterPro" id="IPR025166">
    <property type="entry name" value="Integrase_DNA_bind_dom"/>
</dbReference>
<comment type="similarity">
    <text evidence="1">Belongs to the 'phage' integrase family.</text>
</comment>
<keyword evidence="4" id="KW-0233">DNA recombination</keyword>
<dbReference type="Gene3D" id="1.10.150.130">
    <property type="match status" value="1"/>
</dbReference>
<dbReference type="eggNOG" id="COG0582">
    <property type="taxonomic scope" value="Bacteria"/>
</dbReference>
<dbReference type="Pfam" id="PF13356">
    <property type="entry name" value="Arm-DNA-bind_3"/>
    <property type="match status" value="1"/>
</dbReference>
<accession>A0A074MF32</accession>
<dbReference type="GO" id="GO:0003677">
    <property type="term" value="F:DNA binding"/>
    <property type="evidence" value="ECO:0007669"/>
    <property type="project" value="UniProtKB-KW"/>
</dbReference>
<dbReference type="CDD" id="cd00796">
    <property type="entry name" value="INT_Rci_Hp1_C"/>
    <property type="match status" value="1"/>
</dbReference>
<dbReference type="EMBL" id="JMIW01000003">
    <property type="protein sequence ID" value="KEO90468.1"/>
    <property type="molecule type" value="Genomic_DNA"/>
</dbReference>
<dbReference type="InterPro" id="IPR050090">
    <property type="entry name" value="Tyrosine_recombinase_XerCD"/>
</dbReference>
<proteinExistence type="inferred from homology"/>
<dbReference type="STRING" id="1044.EH31_10295"/>
<dbReference type="InterPro" id="IPR010998">
    <property type="entry name" value="Integrase_recombinase_N"/>
</dbReference>
<evidence type="ECO:0000256" key="1">
    <source>
        <dbReference type="ARBA" id="ARBA00008857"/>
    </source>
</evidence>
<keyword evidence="3" id="KW-0238">DNA-binding</keyword>
<evidence type="ECO:0000256" key="4">
    <source>
        <dbReference type="ARBA" id="ARBA00023172"/>
    </source>
</evidence>
<dbReference type="RefSeq" id="WP_051699112.1">
    <property type="nucleotide sequence ID" value="NZ_JMIW01000003.1"/>
</dbReference>
<name>A0A074MF32_ERYLO</name>
<reference evidence="6 7" key="1">
    <citation type="submission" date="2014-04" db="EMBL/GenBank/DDBJ databases">
        <title>A comprehensive comparison of genomes of Erythrobacter spp. strains.</title>
        <authorList>
            <person name="Zheng Q."/>
        </authorList>
    </citation>
    <scope>NUCLEOTIDE SEQUENCE [LARGE SCALE GENOMIC DNA]</scope>
    <source>
        <strain evidence="6 7">DSM 6997</strain>
    </source>
</reference>
<evidence type="ECO:0000256" key="2">
    <source>
        <dbReference type="ARBA" id="ARBA00022908"/>
    </source>
</evidence>
<dbReference type="SUPFAM" id="SSF56349">
    <property type="entry name" value="DNA breaking-rejoining enzymes"/>
    <property type="match status" value="1"/>
</dbReference>
<dbReference type="InterPro" id="IPR038488">
    <property type="entry name" value="Integrase_DNA-bd_sf"/>
</dbReference>
<dbReference type="Pfam" id="PF00589">
    <property type="entry name" value="Phage_integrase"/>
    <property type="match status" value="1"/>
</dbReference>
<evidence type="ECO:0000313" key="7">
    <source>
        <dbReference type="Proteomes" id="UP000027647"/>
    </source>
</evidence>
<evidence type="ECO:0000256" key="3">
    <source>
        <dbReference type="ARBA" id="ARBA00023125"/>
    </source>
</evidence>
<protein>
    <recommendedName>
        <fullName evidence="5">Tyr recombinase domain-containing protein</fullName>
    </recommendedName>
</protein>
<evidence type="ECO:0000313" key="6">
    <source>
        <dbReference type="EMBL" id="KEO90468.1"/>
    </source>
</evidence>
<dbReference type="GO" id="GO:0006310">
    <property type="term" value="P:DNA recombination"/>
    <property type="evidence" value="ECO:0007669"/>
    <property type="project" value="UniProtKB-KW"/>
</dbReference>
<dbReference type="Gene3D" id="1.10.443.10">
    <property type="entry name" value="Intergrase catalytic core"/>
    <property type="match status" value="1"/>
</dbReference>
<dbReference type="AlphaFoldDB" id="A0A074MF32"/>
<dbReference type="PROSITE" id="PS51898">
    <property type="entry name" value="TYR_RECOMBINASE"/>
    <property type="match status" value="1"/>
</dbReference>
<sequence>MNARTLNEVVDDALAEIGFDSAQRRRPKGHQRATEWLGIEPGFGLRHYPNGRSVYIVQARMGGRNRTVTIGSAAVLSVAQAAKVARLVLAHARVGDDPASTKQRVKGAPLFQDFLDEFWEKWSGRWAAKTLSVNTYYRRLYLDGCFPGLGIDEIDEGHVTEWFARLNDEAPPGAANMVLGILNLMLNKAEDWGYRLDHTNPCRAVRRNKRKKFERYLSIKELNRLGCVLAEWRQSEDVMQRLTASATTLLLLTGCRRGEILGLHWGDIKGRRIKLRQAKTGPRTVWLGAEAQALLQDLPRHRGIEWVFWNPGAQKPIRAFDAYWRSMQAQAGLSGVRLHDLRHTFASHAAMNKEALPMIGKLLGHRQIQSTSRYAHLDDGHIFKAAEAVGAAVEKIMSLNRLCS</sequence>
<dbReference type="Proteomes" id="UP000027647">
    <property type="component" value="Unassembled WGS sequence"/>
</dbReference>
<keyword evidence="7" id="KW-1185">Reference proteome</keyword>
<organism evidence="6 7">
    <name type="scientific">Erythrobacter longus</name>
    <dbReference type="NCBI Taxonomy" id="1044"/>
    <lineage>
        <taxon>Bacteria</taxon>
        <taxon>Pseudomonadati</taxon>
        <taxon>Pseudomonadota</taxon>
        <taxon>Alphaproteobacteria</taxon>
        <taxon>Sphingomonadales</taxon>
        <taxon>Erythrobacteraceae</taxon>
        <taxon>Erythrobacter/Porphyrobacter group</taxon>
        <taxon>Erythrobacter</taxon>
    </lineage>
</organism>
<comment type="caution">
    <text evidence="6">The sequence shown here is derived from an EMBL/GenBank/DDBJ whole genome shotgun (WGS) entry which is preliminary data.</text>
</comment>
<dbReference type="Gene3D" id="3.30.160.390">
    <property type="entry name" value="Integrase, DNA-binding domain"/>
    <property type="match status" value="1"/>
</dbReference>
<keyword evidence="2" id="KW-0229">DNA integration</keyword>
<dbReference type="PANTHER" id="PTHR30349">
    <property type="entry name" value="PHAGE INTEGRASE-RELATED"/>
    <property type="match status" value="1"/>
</dbReference>
<dbReference type="InterPro" id="IPR002104">
    <property type="entry name" value="Integrase_catalytic"/>
</dbReference>
<dbReference type="InterPro" id="IPR011010">
    <property type="entry name" value="DNA_brk_join_enz"/>
</dbReference>
<dbReference type="PANTHER" id="PTHR30349:SF64">
    <property type="entry name" value="PROPHAGE INTEGRASE INTD-RELATED"/>
    <property type="match status" value="1"/>
</dbReference>
<dbReference type="InterPro" id="IPR013762">
    <property type="entry name" value="Integrase-like_cat_sf"/>
</dbReference>
<gene>
    <name evidence="6" type="ORF">EH31_10295</name>
</gene>
<evidence type="ECO:0000259" key="5">
    <source>
        <dbReference type="PROSITE" id="PS51898"/>
    </source>
</evidence>
<dbReference type="GO" id="GO:0015074">
    <property type="term" value="P:DNA integration"/>
    <property type="evidence" value="ECO:0007669"/>
    <property type="project" value="UniProtKB-KW"/>
</dbReference>
<feature type="domain" description="Tyr recombinase" evidence="5">
    <location>
        <begin position="212"/>
        <end position="387"/>
    </location>
</feature>
<dbReference type="OrthoDB" id="7615137at2"/>